<gene>
    <name evidence="1" type="ORF">H8876_07645</name>
</gene>
<organism evidence="1 2">
    <name type="scientific">Lentihominibacter faecis</name>
    <dbReference type="NCBI Taxonomy" id="2764712"/>
    <lineage>
        <taxon>Bacteria</taxon>
        <taxon>Bacillati</taxon>
        <taxon>Bacillota</taxon>
        <taxon>Clostridia</taxon>
        <taxon>Peptostreptococcales</taxon>
        <taxon>Anaerovoracaceae</taxon>
        <taxon>Lentihominibacter</taxon>
    </lineage>
</organism>
<comment type="caution">
    <text evidence="1">The sequence shown here is derived from an EMBL/GenBank/DDBJ whole genome shotgun (WGS) entry which is preliminary data.</text>
</comment>
<sequence>MRKFIGTILFIFLLILSTAGLAAYVMQNAFQEPITFKEFFEMISK</sequence>
<reference evidence="1" key="1">
    <citation type="submission" date="2020-08" db="EMBL/GenBank/DDBJ databases">
        <authorList>
            <person name="Liu C."/>
            <person name="Sun Q."/>
        </authorList>
    </citation>
    <scope>NUCLEOTIDE SEQUENCE</scope>
    <source>
        <strain evidence="1">BX16</strain>
    </source>
</reference>
<name>A0A923ND62_9FIRM</name>
<evidence type="ECO:0000313" key="2">
    <source>
        <dbReference type="Proteomes" id="UP000644115"/>
    </source>
</evidence>
<keyword evidence="2" id="KW-1185">Reference proteome</keyword>
<evidence type="ECO:0000313" key="1">
    <source>
        <dbReference type="EMBL" id="MBC5999869.1"/>
    </source>
</evidence>
<dbReference type="AlphaFoldDB" id="A0A923ND62"/>
<accession>A0A923ND62</accession>
<dbReference type="EMBL" id="JACRWC010000098">
    <property type="protein sequence ID" value="MBC5999869.1"/>
    <property type="molecule type" value="Genomic_DNA"/>
</dbReference>
<proteinExistence type="predicted"/>
<dbReference type="Proteomes" id="UP000644115">
    <property type="component" value="Unassembled WGS sequence"/>
</dbReference>
<dbReference type="RefSeq" id="WP_249287245.1">
    <property type="nucleotide sequence ID" value="NZ_JACRWC010000098.1"/>
</dbReference>
<protein>
    <submittedName>
        <fullName evidence="1">Uncharacterized protein</fullName>
    </submittedName>
</protein>